<gene>
    <name evidence="1" type="ORF">LCGC14_1065030</name>
</gene>
<name>A0A0F9QQS5_9ZZZZ</name>
<proteinExistence type="predicted"/>
<protein>
    <submittedName>
        <fullName evidence="1">Uncharacterized protein</fullName>
    </submittedName>
</protein>
<dbReference type="AlphaFoldDB" id="A0A0F9QQS5"/>
<accession>A0A0F9QQS5</accession>
<sequence>MGNRRGWRWTPDQNSGTGSGAMQLFVDSEASLYAFDQNGRLSTITGSGSTIEFPDAYSRGEAWELRFRTADTGNGQFQGIFLQVRTDVANSSTIRGMEIQARQGANTIAIGELIGITAAAYGAGTTGAITTMIGMDAQVQMDSDSSYTVTNLFGMRIKLQIEDAATITTGYGLKIELENVTGSPTRLTAIIGASSTTGEVFRYGIDTSGTELTNGSANEVILWKFLGANGTTYYMKHDTDAATVIAVVTSDPTS</sequence>
<comment type="caution">
    <text evidence="1">The sequence shown here is derived from an EMBL/GenBank/DDBJ whole genome shotgun (WGS) entry which is preliminary data.</text>
</comment>
<reference evidence="1" key="1">
    <citation type="journal article" date="2015" name="Nature">
        <title>Complex archaea that bridge the gap between prokaryotes and eukaryotes.</title>
        <authorList>
            <person name="Spang A."/>
            <person name="Saw J.H."/>
            <person name="Jorgensen S.L."/>
            <person name="Zaremba-Niedzwiedzka K."/>
            <person name="Martijn J."/>
            <person name="Lind A.E."/>
            <person name="van Eijk R."/>
            <person name="Schleper C."/>
            <person name="Guy L."/>
            <person name="Ettema T.J."/>
        </authorList>
    </citation>
    <scope>NUCLEOTIDE SEQUENCE</scope>
</reference>
<dbReference type="EMBL" id="LAZR01004548">
    <property type="protein sequence ID" value="KKN07618.1"/>
    <property type="molecule type" value="Genomic_DNA"/>
</dbReference>
<organism evidence="1">
    <name type="scientific">marine sediment metagenome</name>
    <dbReference type="NCBI Taxonomy" id="412755"/>
    <lineage>
        <taxon>unclassified sequences</taxon>
        <taxon>metagenomes</taxon>
        <taxon>ecological metagenomes</taxon>
    </lineage>
</organism>
<evidence type="ECO:0000313" key="1">
    <source>
        <dbReference type="EMBL" id="KKN07618.1"/>
    </source>
</evidence>